<gene>
    <name evidence="3" type="ORF">KR51_00020860</name>
</gene>
<comment type="caution">
    <text evidence="3">The sequence shown here is derived from an EMBL/GenBank/DDBJ whole genome shotgun (WGS) entry which is preliminary data.</text>
</comment>
<dbReference type="GO" id="GO:0004175">
    <property type="term" value="F:endopeptidase activity"/>
    <property type="evidence" value="ECO:0007669"/>
    <property type="project" value="UniProtKB-ARBA"/>
</dbReference>
<dbReference type="PANTHER" id="PTHR39430">
    <property type="entry name" value="MEMBRANE-ASSOCIATED PROTEASE-RELATED"/>
    <property type="match status" value="1"/>
</dbReference>
<dbReference type="eggNOG" id="COG1266">
    <property type="taxonomic scope" value="Bacteria"/>
</dbReference>
<dbReference type="InParanoid" id="U5DIL0"/>
<dbReference type="InterPro" id="IPR003675">
    <property type="entry name" value="Rce1/LyrA-like_dom"/>
</dbReference>
<evidence type="ECO:0000259" key="2">
    <source>
        <dbReference type="Pfam" id="PF02517"/>
    </source>
</evidence>
<dbReference type="AlphaFoldDB" id="U5DIL0"/>
<name>U5DIL0_9CHRO</name>
<dbReference type="Proteomes" id="UP000016960">
    <property type="component" value="Unassembled WGS sequence"/>
</dbReference>
<dbReference type="RefSeq" id="WP_022607090.1">
    <property type="nucleotide sequence ID" value="NZ_ASSJ01000049.1"/>
</dbReference>
<dbReference type="STRING" id="582515.KR51_00020860"/>
<dbReference type="EMBL" id="ASSJ01000049">
    <property type="protein sequence ID" value="ERN41506.1"/>
    <property type="molecule type" value="Genomic_DNA"/>
</dbReference>
<keyword evidence="1" id="KW-0472">Membrane</keyword>
<sequence>MELSEYGVLRSPTTVGSVAVGLALGAAGTIATALVRTTCGWAQWQPTQVRSLVVVAPLLLLVALGVGAAEELVFRGFFYTTVLSTSSVAIALGTTSAVFSLSHLLWDGREGIAQLPGLTLMGIVLVLARWSNGGSLGLAVGLHAGWVWGLACLDSSAIAVETDRAPRWATGGVRQPLAGALGIICLLLTGACLGCWLVIHRIPDVLI</sequence>
<evidence type="ECO:0000313" key="4">
    <source>
        <dbReference type="Proteomes" id="UP000016960"/>
    </source>
</evidence>
<proteinExistence type="predicted"/>
<keyword evidence="1" id="KW-0812">Transmembrane</keyword>
<dbReference type="GO" id="GO:0006508">
    <property type="term" value="P:proteolysis"/>
    <property type="evidence" value="ECO:0007669"/>
    <property type="project" value="UniProtKB-KW"/>
</dbReference>
<feature type="transmembrane region" description="Helical" evidence="1">
    <location>
        <begin position="15"/>
        <end position="35"/>
    </location>
</feature>
<keyword evidence="3" id="KW-0645">Protease</keyword>
<feature type="transmembrane region" description="Helical" evidence="1">
    <location>
        <begin position="136"/>
        <end position="156"/>
    </location>
</feature>
<dbReference type="Pfam" id="PF02517">
    <property type="entry name" value="Rce1-like"/>
    <property type="match status" value="1"/>
</dbReference>
<keyword evidence="3" id="KW-0378">Hydrolase</keyword>
<evidence type="ECO:0000313" key="3">
    <source>
        <dbReference type="EMBL" id="ERN41506.1"/>
    </source>
</evidence>
<feature type="transmembrane region" description="Helical" evidence="1">
    <location>
        <begin position="177"/>
        <end position="199"/>
    </location>
</feature>
<feature type="transmembrane region" description="Helical" evidence="1">
    <location>
        <begin position="111"/>
        <end position="130"/>
    </location>
</feature>
<feature type="domain" description="CAAX prenyl protease 2/Lysostaphin resistance protein A-like" evidence="2">
    <location>
        <begin position="56"/>
        <end position="147"/>
    </location>
</feature>
<keyword evidence="1" id="KW-1133">Transmembrane helix</keyword>
<feature type="transmembrane region" description="Helical" evidence="1">
    <location>
        <begin position="78"/>
        <end position="99"/>
    </location>
</feature>
<dbReference type="GO" id="GO:0080120">
    <property type="term" value="P:CAAX-box protein maturation"/>
    <property type="evidence" value="ECO:0007669"/>
    <property type="project" value="UniProtKB-ARBA"/>
</dbReference>
<protein>
    <submittedName>
        <fullName evidence="3">CAAX amino terminal protease family</fullName>
    </submittedName>
</protein>
<keyword evidence="4" id="KW-1185">Reference proteome</keyword>
<evidence type="ECO:0000256" key="1">
    <source>
        <dbReference type="SAM" id="Phobius"/>
    </source>
</evidence>
<accession>U5DIL0</accession>
<organism evidence="3 4">
    <name type="scientific">Rubidibacter lacunae KORDI 51-2</name>
    <dbReference type="NCBI Taxonomy" id="582515"/>
    <lineage>
        <taxon>Bacteria</taxon>
        <taxon>Bacillati</taxon>
        <taxon>Cyanobacteriota</taxon>
        <taxon>Cyanophyceae</taxon>
        <taxon>Oscillatoriophycideae</taxon>
        <taxon>Chroococcales</taxon>
        <taxon>Aphanothecaceae</taxon>
        <taxon>Rubidibacter</taxon>
    </lineage>
</organism>
<feature type="transmembrane region" description="Helical" evidence="1">
    <location>
        <begin position="47"/>
        <end position="66"/>
    </location>
</feature>
<reference evidence="3 4" key="1">
    <citation type="submission" date="2013-05" db="EMBL/GenBank/DDBJ databases">
        <title>Draft genome sequence of Rubidibacter lacunae KORDI 51-2.</title>
        <authorList>
            <person name="Choi D.H."/>
            <person name="Noh J.H."/>
            <person name="Kwon K.-K."/>
            <person name="Lee J.-H."/>
            <person name="Ryu J.-Y."/>
        </authorList>
    </citation>
    <scope>NUCLEOTIDE SEQUENCE [LARGE SCALE GENOMIC DNA]</scope>
    <source>
        <strain evidence="3 4">KORDI 51-2</strain>
    </source>
</reference>
<dbReference type="PANTHER" id="PTHR39430:SF1">
    <property type="entry name" value="PROTEASE"/>
    <property type="match status" value="1"/>
</dbReference>